<dbReference type="PANTHER" id="PTHR14614:SF44">
    <property type="entry name" value="PROTEIN N-LYSINE METHYLTRANSFERASE METTL21D"/>
    <property type="match status" value="1"/>
</dbReference>
<sequence length="222" mass="25298">MDYENDIFIRKFELECCNKTLTLYQKQVGNVSCIVWDAALVLAKYLDISCQKNKFGSEWLRGKKILELGAGIGCVGMTAACLGGEVVMTDLQEALPILRKNIEKNKKHWETVGGSAEGQVLAWNKNAHLDFIPDIILLADCVYYEESILPLLDTLENFCNTIKDTYILLSQEERDTPNQISVWQKFMANLTERFKIENIALEEQHSLFSSSDIHLMKLTKIK</sequence>
<dbReference type="Gene3D" id="3.40.50.150">
    <property type="entry name" value="Vaccinia Virus protein VP39"/>
    <property type="match status" value="1"/>
</dbReference>
<dbReference type="Pfam" id="PF10294">
    <property type="entry name" value="Methyltransf_16"/>
    <property type="match status" value="1"/>
</dbReference>
<accession>A0AAJ7CBS1</accession>
<keyword evidence="1" id="KW-1185">Reference proteome</keyword>
<proteinExistence type="predicted"/>
<name>A0AAJ7CBS1_CEPCN</name>
<evidence type="ECO:0000313" key="3">
    <source>
        <dbReference type="RefSeq" id="XP_015606632.1"/>
    </source>
</evidence>
<dbReference type="SUPFAM" id="SSF53335">
    <property type="entry name" value="S-adenosyl-L-methionine-dependent methyltransferases"/>
    <property type="match status" value="1"/>
</dbReference>
<dbReference type="KEGG" id="ccin:107273203"/>
<dbReference type="AlphaFoldDB" id="A0AAJ7CBS1"/>
<evidence type="ECO:0000313" key="4">
    <source>
        <dbReference type="RefSeq" id="XP_024946281.1"/>
    </source>
</evidence>
<evidence type="ECO:0000313" key="1">
    <source>
        <dbReference type="Proteomes" id="UP000694920"/>
    </source>
</evidence>
<gene>
    <name evidence="2 3 4" type="primary">LOC107273203</name>
</gene>
<organism evidence="1 2">
    <name type="scientific">Cephus cinctus</name>
    <name type="common">Wheat stem sawfly</name>
    <dbReference type="NCBI Taxonomy" id="211228"/>
    <lineage>
        <taxon>Eukaryota</taxon>
        <taxon>Metazoa</taxon>
        <taxon>Ecdysozoa</taxon>
        <taxon>Arthropoda</taxon>
        <taxon>Hexapoda</taxon>
        <taxon>Insecta</taxon>
        <taxon>Pterygota</taxon>
        <taxon>Neoptera</taxon>
        <taxon>Endopterygota</taxon>
        <taxon>Hymenoptera</taxon>
        <taxon>Cephoidea</taxon>
        <taxon>Cephidae</taxon>
        <taxon>Cephus</taxon>
    </lineage>
</organism>
<dbReference type="Proteomes" id="UP000694920">
    <property type="component" value="Unplaced"/>
</dbReference>
<keyword evidence="2 3" id="KW-0808">Transferase</keyword>
<dbReference type="GeneID" id="107273203"/>
<evidence type="ECO:0000313" key="2">
    <source>
        <dbReference type="RefSeq" id="XP_015606631.1"/>
    </source>
</evidence>
<dbReference type="GO" id="GO:0032991">
    <property type="term" value="C:protein-containing complex"/>
    <property type="evidence" value="ECO:0007669"/>
    <property type="project" value="TreeGrafter"/>
</dbReference>
<dbReference type="PANTHER" id="PTHR14614">
    <property type="entry name" value="HEPATOCELLULAR CARCINOMA-ASSOCIATED ANTIGEN"/>
    <property type="match status" value="1"/>
</dbReference>
<protein>
    <submittedName>
        <fullName evidence="2 3">Protein-lysine methyltransferase METTL21D</fullName>
    </submittedName>
</protein>
<dbReference type="RefSeq" id="XP_024946281.1">
    <property type="nucleotide sequence ID" value="XM_025090513.1"/>
</dbReference>
<keyword evidence="2 3" id="KW-0489">Methyltransferase</keyword>
<dbReference type="RefSeq" id="XP_015606632.1">
    <property type="nucleotide sequence ID" value="XM_015751146.2"/>
</dbReference>
<dbReference type="GO" id="GO:0005829">
    <property type="term" value="C:cytosol"/>
    <property type="evidence" value="ECO:0007669"/>
    <property type="project" value="TreeGrafter"/>
</dbReference>
<dbReference type="RefSeq" id="XP_015606631.1">
    <property type="nucleotide sequence ID" value="XM_015751145.2"/>
</dbReference>
<dbReference type="GO" id="GO:0008168">
    <property type="term" value="F:methyltransferase activity"/>
    <property type="evidence" value="ECO:0007669"/>
    <property type="project" value="UniProtKB-KW"/>
</dbReference>
<dbReference type="GO" id="GO:0032259">
    <property type="term" value="P:methylation"/>
    <property type="evidence" value="ECO:0007669"/>
    <property type="project" value="UniProtKB-KW"/>
</dbReference>
<dbReference type="InterPro" id="IPR029063">
    <property type="entry name" value="SAM-dependent_MTases_sf"/>
</dbReference>
<dbReference type="InterPro" id="IPR019410">
    <property type="entry name" value="Methyltransf_16"/>
</dbReference>
<reference evidence="2 3" key="1">
    <citation type="submission" date="2025-04" db="UniProtKB">
        <authorList>
            <consortium name="RefSeq"/>
        </authorList>
    </citation>
    <scope>IDENTIFICATION</scope>
</reference>